<comment type="caution">
    <text evidence="2">The sequence shown here is derived from an EMBL/GenBank/DDBJ whole genome shotgun (WGS) entry which is preliminary data.</text>
</comment>
<feature type="transmembrane region" description="Helical" evidence="1">
    <location>
        <begin position="80"/>
        <end position="103"/>
    </location>
</feature>
<proteinExistence type="predicted"/>
<dbReference type="Proteomes" id="UP000654345">
    <property type="component" value="Unassembled WGS sequence"/>
</dbReference>
<organism evidence="2 3">
    <name type="scientific">Ktedonobacter robiniae</name>
    <dbReference type="NCBI Taxonomy" id="2778365"/>
    <lineage>
        <taxon>Bacteria</taxon>
        <taxon>Bacillati</taxon>
        <taxon>Chloroflexota</taxon>
        <taxon>Ktedonobacteria</taxon>
        <taxon>Ktedonobacterales</taxon>
        <taxon>Ktedonobacteraceae</taxon>
        <taxon>Ktedonobacter</taxon>
    </lineage>
</organism>
<feature type="transmembrane region" description="Helical" evidence="1">
    <location>
        <begin position="225"/>
        <end position="249"/>
    </location>
</feature>
<evidence type="ECO:0000313" key="3">
    <source>
        <dbReference type="Proteomes" id="UP000654345"/>
    </source>
</evidence>
<feature type="transmembrane region" description="Helical" evidence="1">
    <location>
        <begin position="295"/>
        <end position="314"/>
    </location>
</feature>
<feature type="transmembrane region" description="Helical" evidence="1">
    <location>
        <begin position="161"/>
        <end position="182"/>
    </location>
</feature>
<gene>
    <name evidence="2" type="ORF">KSB_74090</name>
</gene>
<keyword evidence="1" id="KW-0812">Transmembrane</keyword>
<feature type="transmembrane region" description="Helical" evidence="1">
    <location>
        <begin position="261"/>
        <end position="283"/>
    </location>
</feature>
<sequence>MNTVTNADRTEQQNSPKKARRHFLPALVLLVLTPCVSELLLGDMKPNSSFLFLFLFNMAYYGTGALAIRELVRRRGLSWYWIPILAFAYGLVEEGLVLHSLFNPNFPGLGALGSYGRFGGVDWVWASFVLGLHTVWSISIPILVTELLFPQHRTERWLGNIAFCINCFILVLALALLTLFYATYITPGFQAPPVGLLVTAVMVLMILVCALLVPVQKMAQSARDVVNAAPTPWIVGISAFLLAMAFLFLHEILKLTLGIPAAVLFLLHIVVGVIAAISILRWSAHNSRWTDQHRVALAFSALLGYCCIGFEVVSPDALNLAFHGAISAITIVLMILLTLRIQRRLKQVS</sequence>
<keyword evidence="3" id="KW-1185">Reference proteome</keyword>
<evidence type="ECO:0000256" key="1">
    <source>
        <dbReference type="SAM" id="Phobius"/>
    </source>
</evidence>
<dbReference type="RefSeq" id="WP_201375172.1">
    <property type="nucleotide sequence ID" value="NZ_BNJG01000003.1"/>
</dbReference>
<name>A0ABQ3V1C4_9CHLR</name>
<keyword evidence="1" id="KW-1133">Transmembrane helix</keyword>
<protein>
    <submittedName>
        <fullName evidence="2">Uncharacterized protein</fullName>
    </submittedName>
</protein>
<feature type="transmembrane region" description="Helical" evidence="1">
    <location>
        <begin position="48"/>
        <end position="68"/>
    </location>
</feature>
<feature type="transmembrane region" description="Helical" evidence="1">
    <location>
        <begin position="123"/>
        <end position="149"/>
    </location>
</feature>
<feature type="transmembrane region" description="Helical" evidence="1">
    <location>
        <begin position="320"/>
        <end position="339"/>
    </location>
</feature>
<accession>A0ABQ3V1C4</accession>
<reference evidence="2 3" key="1">
    <citation type="journal article" date="2021" name="Int. J. Syst. Evol. Microbiol.">
        <title>Reticulibacter mediterranei gen. nov., sp. nov., within the new family Reticulibacteraceae fam. nov., and Ktedonospora formicarum gen. nov., sp. nov., Ktedonobacter robiniae sp. nov., Dictyobacter formicarum sp. nov. and Dictyobacter arantiisoli sp. nov., belonging to the class Ktedonobacteria.</title>
        <authorList>
            <person name="Yabe S."/>
            <person name="Zheng Y."/>
            <person name="Wang C.M."/>
            <person name="Sakai Y."/>
            <person name="Abe K."/>
            <person name="Yokota A."/>
            <person name="Donadio S."/>
            <person name="Cavaletti L."/>
            <person name="Monciardini P."/>
        </authorList>
    </citation>
    <scope>NUCLEOTIDE SEQUENCE [LARGE SCALE GENOMIC DNA]</scope>
    <source>
        <strain evidence="2 3">SOSP1-30</strain>
    </source>
</reference>
<dbReference type="EMBL" id="BNJG01000003">
    <property type="protein sequence ID" value="GHO58934.1"/>
    <property type="molecule type" value="Genomic_DNA"/>
</dbReference>
<keyword evidence="1" id="KW-0472">Membrane</keyword>
<feature type="transmembrane region" description="Helical" evidence="1">
    <location>
        <begin position="194"/>
        <end position="213"/>
    </location>
</feature>
<feature type="transmembrane region" description="Helical" evidence="1">
    <location>
        <begin position="23"/>
        <end position="42"/>
    </location>
</feature>
<evidence type="ECO:0000313" key="2">
    <source>
        <dbReference type="EMBL" id="GHO58934.1"/>
    </source>
</evidence>